<keyword evidence="8 13" id="KW-1133">Transmembrane helix</keyword>
<dbReference type="EMBL" id="JBHSFP010000002">
    <property type="protein sequence ID" value="MFC4530300.1"/>
    <property type="molecule type" value="Genomic_DNA"/>
</dbReference>
<organism evidence="14 15">
    <name type="scientific">Sphaerisporangium dianthi</name>
    <dbReference type="NCBI Taxonomy" id="1436120"/>
    <lineage>
        <taxon>Bacteria</taxon>
        <taxon>Bacillati</taxon>
        <taxon>Actinomycetota</taxon>
        <taxon>Actinomycetes</taxon>
        <taxon>Streptosporangiales</taxon>
        <taxon>Streptosporangiaceae</taxon>
        <taxon>Sphaerisporangium</taxon>
    </lineage>
</organism>
<keyword evidence="10 13" id="KW-0472">Membrane</keyword>
<comment type="similarity">
    <text evidence="2">Belongs to the TMEM175 family.</text>
</comment>
<keyword evidence="3" id="KW-0813">Transport</keyword>
<evidence type="ECO:0000256" key="5">
    <source>
        <dbReference type="ARBA" id="ARBA00022692"/>
    </source>
</evidence>
<accession>A0ABV9CB35</accession>
<comment type="subcellular location">
    <subcellularLocation>
        <location evidence="1">Membrane</location>
        <topology evidence="1">Multi-pass membrane protein</topology>
    </subcellularLocation>
</comment>
<evidence type="ECO:0000256" key="4">
    <source>
        <dbReference type="ARBA" id="ARBA00022538"/>
    </source>
</evidence>
<sequence length="219" mass="24534">MSDLNGTEIQRSPHFADEEDRRHVRDRVIFFSDAVIAIAMTLLALELPVPHGRTAAEAWHSFLELLPEEYLNFVISFGVIAAFWTAHHQYFRHIHAVDAALRRYNLGWLFLIVVVPFATRVNSQDGHFPLGPVLYAIVISGIALMMVFMALHAVRAHLLRPQAPPHAMRRLLVGAGAAAAVFLLSIPVSFASPSWGKYFWLLTIVASRAATYLSRRRAA</sequence>
<name>A0ABV9CB35_9ACTN</name>
<keyword evidence="15" id="KW-1185">Reference proteome</keyword>
<keyword evidence="4" id="KW-0633">Potassium transport</keyword>
<gene>
    <name evidence="14" type="ORF">ACFO60_05970</name>
</gene>
<keyword evidence="6" id="KW-0631">Potassium channel</keyword>
<evidence type="ECO:0000313" key="14">
    <source>
        <dbReference type="EMBL" id="MFC4530300.1"/>
    </source>
</evidence>
<evidence type="ECO:0000313" key="15">
    <source>
        <dbReference type="Proteomes" id="UP001596004"/>
    </source>
</evidence>
<dbReference type="InterPro" id="IPR010617">
    <property type="entry name" value="TMEM175-like"/>
</dbReference>
<comment type="catalytic activity">
    <reaction evidence="12">
        <text>K(+)(in) = K(+)(out)</text>
        <dbReference type="Rhea" id="RHEA:29463"/>
        <dbReference type="ChEBI" id="CHEBI:29103"/>
    </reaction>
</comment>
<dbReference type="PANTHER" id="PTHR31462">
    <property type="entry name" value="ENDOSOMAL/LYSOSOMAL POTASSIUM CHANNEL TMEM175"/>
    <property type="match status" value="1"/>
</dbReference>
<evidence type="ECO:0000256" key="10">
    <source>
        <dbReference type="ARBA" id="ARBA00023136"/>
    </source>
</evidence>
<evidence type="ECO:0000256" key="13">
    <source>
        <dbReference type="SAM" id="Phobius"/>
    </source>
</evidence>
<evidence type="ECO:0000256" key="12">
    <source>
        <dbReference type="ARBA" id="ARBA00034430"/>
    </source>
</evidence>
<evidence type="ECO:0000256" key="11">
    <source>
        <dbReference type="ARBA" id="ARBA00023303"/>
    </source>
</evidence>
<protein>
    <submittedName>
        <fullName evidence="14">TMEM175 family protein</fullName>
    </submittedName>
</protein>
<evidence type="ECO:0000256" key="2">
    <source>
        <dbReference type="ARBA" id="ARBA00006920"/>
    </source>
</evidence>
<evidence type="ECO:0000256" key="1">
    <source>
        <dbReference type="ARBA" id="ARBA00004141"/>
    </source>
</evidence>
<feature type="transmembrane region" description="Helical" evidence="13">
    <location>
        <begin position="133"/>
        <end position="151"/>
    </location>
</feature>
<keyword evidence="5 13" id="KW-0812">Transmembrane</keyword>
<keyword evidence="11" id="KW-0407">Ion channel</keyword>
<proteinExistence type="inferred from homology"/>
<evidence type="ECO:0000256" key="9">
    <source>
        <dbReference type="ARBA" id="ARBA00023065"/>
    </source>
</evidence>
<dbReference type="PANTHER" id="PTHR31462:SF5">
    <property type="entry name" value="ENDOSOMAL_LYSOSOMAL PROTON CHANNEL TMEM175"/>
    <property type="match status" value="1"/>
</dbReference>
<feature type="transmembrane region" description="Helical" evidence="13">
    <location>
        <begin position="70"/>
        <end position="91"/>
    </location>
</feature>
<feature type="transmembrane region" description="Helical" evidence="13">
    <location>
        <begin position="28"/>
        <end position="50"/>
    </location>
</feature>
<keyword evidence="9" id="KW-0406">Ion transport</keyword>
<feature type="transmembrane region" description="Helical" evidence="13">
    <location>
        <begin position="103"/>
        <end position="121"/>
    </location>
</feature>
<reference evidence="15" key="1">
    <citation type="journal article" date="2019" name="Int. J. Syst. Evol. Microbiol.">
        <title>The Global Catalogue of Microorganisms (GCM) 10K type strain sequencing project: providing services to taxonomists for standard genome sequencing and annotation.</title>
        <authorList>
            <consortium name="The Broad Institute Genomics Platform"/>
            <consortium name="The Broad Institute Genome Sequencing Center for Infectious Disease"/>
            <person name="Wu L."/>
            <person name="Ma J."/>
        </authorList>
    </citation>
    <scope>NUCLEOTIDE SEQUENCE [LARGE SCALE GENOMIC DNA]</scope>
    <source>
        <strain evidence="15">CGMCC 4.7132</strain>
    </source>
</reference>
<evidence type="ECO:0000256" key="6">
    <source>
        <dbReference type="ARBA" id="ARBA00022826"/>
    </source>
</evidence>
<comment type="caution">
    <text evidence="14">The sequence shown here is derived from an EMBL/GenBank/DDBJ whole genome shotgun (WGS) entry which is preliminary data.</text>
</comment>
<dbReference type="Proteomes" id="UP001596004">
    <property type="component" value="Unassembled WGS sequence"/>
</dbReference>
<evidence type="ECO:0000256" key="7">
    <source>
        <dbReference type="ARBA" id="ARBA00022958"/>
    </source>
</evidence>
<evidence type="ECO:0000256" key="8">
    <source>
        <dbReference type="ARBA" id="ARBA00022989"/>
    </source>
</evidence>
<dbReference type="Pfam" id="PF06736">
    <property type="entry name" value="TMEM175"/>
    <property type="match status" value="1"/>
</dbReference>
<feature type="transmembrane region" description="Helical" evidence="13">
    <location>
        <begin position="171"/>
        <end position="192"/>
    </location>
</feature>
<dbReference type="RefSeq" id="WP_380837987.1">
    <property type="nucleotide sequence ID" value="NZ_JBHSFP010000002.1"/>
</dbReference>
<keyword evidence="7" id="KW-0630">Potassium</keyword>
<evidence type="ECO:0000256" key="3">
    <source>
        <dbReference type="ARBA" id="ARBA00022448"/>
    </source>
</evidence>